<dbReference type="Pfam" id="PF00560">
    <property type="entry name" value="LRR_1"/>
    <property type="match status" value="1"/>
</dbReference>
<dbReference type="Pfam" id="PF09307">
    <property type="entry name" value="MHC2-interact"/>
    <property type="match status" value="1"/>
</dbReference>
<dbReference type="GO" id="GO:0004896">
    <property type="term" value="F:cytokine receptor activity"/>
    <property type="evidence" value="ECO:0007669"/>
    <property type="project" value="TreeGrafter"/>
</dbReference>
<keyword evidence="5 7" id="KW-1015">Disulfide bond</keyword>
<dbReference type="InterPro" id="IPR027417">
    <property type="entry name" value="P-loop_NTPase"/>
</dbReference>
<evidence type="ECO:0000256" key="4">
    <source>
        <dbReference type="ARBA" id="ARBA00022840"/>
    </source>
</evidence>
<dbReference type="GO" id="GO:0070374">
    <property type="term" value="P:positive regulation of ERK1 and ERK2 cascade"/>
    <property type="evidence" value="ECO:0007669"/>
    <property type="project" value="TreeGrafter"/>
</dbReference>
<dbReference type="AlphaFoldDB" id="A0A4U5UCV0"/>
<dbReference type="GO" id="GO:0002286">
    <property type="term" value="P:T cell activation involved in immune response"/>
    <property type="evidence" value="ECO:0007669"/>
    <property type="project" value="TreeGrafter"/>
</dbReference>
<dbReference type="EMBL" id="CM014083">
    <property type="protein sequence ID" value="TKS72414.1"/>
    <property type="molecule type" value="Genomic_DNA"/>
</dbReference>
<evidence type="ECO:0000256" key="5">
    <source>
        <dbReference type="ARBA" id="ARBA00023157"/>
    </source>
</evidence>
<dbReference type="GO" id="GO:0005524">
    <property type="term" value="F:ATP binding"/>
    <property type="evidence" value="ECO:0007669"/>
    <property type="project" value="UniProtKB-KW"/>
</dbReference>
<dbReference type="Pfam" id="PF08831">
    <property type="entry name" value="MHCassoc_trimer"/>
    <property type="match status" value="1"/>
</dbReference>
<evidence type="ECO:0000256" key="3">
    <source>
        <dbReference type="ARBA" id="ARBA00022741"/>
    </source>
</evidence>
<dbReference type="InterPro" id="IPR000716">
    <property type="entry name" value="Thyroglobulin_1"/>
</dbReference>
<dbReference type="GO" id="GO:0043518">
    <property type="term" value="P:negative regulation of DNA damage response, signal transduction by p53 class mediator"/>
    <property type="evidence" value="ECO:0007669"/>
    <property type="project" value="TreeGrafter"/>
</dbReference>
<dbReference type="GO" id="GO:0070206">
    <property type="term" value="P:protein trimerization"/>
    <property type="evidence" value="ECO:0007669"/>
    <property type="project" value="InterPro"/>
</dbReference>
<dbReference type="Proteomes" id="UP000298787">
    <property type="component" value="Chromosome 6"/>
</dbReference>
<evidence type="ECO:0000313" key="11">
    <source>
        <dbReference type="Proteomes" id="UP000298787"/>
    </source>
</evidence>
<dbReference type="GO" id="GO:0042289">
    <property type="term" value="F:MHC class II protein binding"/>
    <property type="evidence" value="ECO:0007669"/>
    <property type="project" value="InterPro"/>
</dbReference>
<dbReference type="PROSITE" id="PS51162">
    <property type="entry name" value="THYROGLOBULIN_1_2"/>
    <property type="match status" value="1"/>
</dbReference>
<keyword evidence="2" id="KW-0964">Secreted</keyword>
<dbReference type="Pfam" id="PF13855">
    <property type="entry name" value="LRR_8"/>
    <property type="match status" value="1"/>
</dbReference>
<dbReference type="InterPro" id="IPR052001">
    <property type="entry name" value="MHC-II_Gamma/Thyroglobulin"/>
</dbReference>
<dbReference type="InterPro" id="IPR001611">
    <property type="entry name" value="Leu-rich_rpt"/>
</dbReference>
<dbReference type="GO" id="GO:0019882">
    <property type="term" value="P:antigen processing and presentation"/>
    <property type="evidence" value="ECO:0007669"/>
    <property type="project" value="InterPro"/>
</dbReference>
<dbReference type="InterPro" id="IPR032675">
    <property type="entry name" value="LRR_dom_sf"/>
</dbReference>
<evidence type="ECO:0000256" key="6">
    <source>
        <dbReference type="ARBA" id="ARBA00023180"/>
    </source>
</evidence>
<keyword evidence="8" id="KW-0472">Membrane</keyword>
<dbReference type="PRINTS" id="PR01990">
    <property type="entry name" value="CD74ANTIGEN"/>
</dbReference>
<dbReference type="Gene3D" id="3.80.10.10">
    <property type="entry name" value="Ribonuclease Inhibitor"/>
    <property type="match status" value="1"/>
</dbReference>
<dbReference type="SUPFAM" id="SSF52058">
    <property type="entry name" value="L domain-like"/>
    <property type="match status" value="1"/>
</dbReference>
<dbReference type="GO" id="GO:0005576">
    <property type="term" value="C:extracellular region"/>
    <property type="evidence" value="ECO:0007669"/>
    <property type="project" value="UniProtKB-SubCell"/>
</dbReference>
<name>A0A4U5UCV0_COLLU</name>
<dbReference type="InterPro" id="IPR022339">
    <property type="entry name" value="MHC_II-assoc_invar_chain"/>
</dbReference>
<dbReference type="GO" id="GO:0001961">
    <property type="term" value="P:positive regulation of cytokine-mediated signaling pathway"/>
    <property type="evidence" value="ECO:0007669"/>
    <property type="project" value="TreeGrafter"/>
</dbReference>
<keyword evidence="6" id="KW-0325">Glycoprotein</keyword>
<dbReference type="InterPro" id="IPR036961">
    <property type="entry name" value="Kinesin_motor_dom_sf"/>
</dbReference>
<dbReference type="PROSITE" id="PS51450">
    <property type="entry name" value="LRR"/>
    <property type="match status" value="1"/>
</dbReference>
<dbReference type="PROSITE" id="PS00484">
    <property type="entry name" value="THYROGLOBULIN_1_1"/>
    <property type="match status" value="1"/>
</dbReference>
<dbReference type="Gene3D" id="4.10.800.10">
    <property type="entry name" value="Thyroglobulin type-1"/>
    <property type="match status" value="1"/>
</dbReference>
<feature type="transmembrane region" description="Helical" evidence="8">
    <location>
        <begin position="38"/>
        <end position="60"/>
    </location>
</feature>
<dbReference type="InterPro" id="IPR036857">
    <property type="entry name" value="Thyroglobulin_1_sf"/>
</dbReference>
<dbReference type="Pfam" id="PF00086">
    <property type="entry name" value="Thyroglobulin_1"/>
    <property type="match status" value="1"/>
</dbReference>
<dbReference type="GO" id="GO:0060907">
    <property type="term" value="P:positive regulation of macrophage cytokine production"/>
    <property type="evidence" value="ECO:0007669"/>
    <property type="project" value="TreeGrafter"/>
</dbReference>
<keyword evidence="3" id="KW-0547">Nucleotide-binding</keyword>
<dbReference type="GO" id="GO:0009986">
    <property type="term" value="C:cell surface"/>
    <property type="evidence" value="ECO:0007669"/>
    <property type="project" value="TreeGrafter"/>
</dbReference>
<keyword evidence="8" id="KW-0812">Transmembrane</keyword>
<dbReference type="SMART" id="SM00211">
    <property type="entry name" value="TY"/>
    <property type="match status" value="1"/>
</dbReference>
<feature type="domain" description="Thyroglobulin type-1" evidence="9">
    <location>
        <begin position="199"/>
        <end position="259"/>
    </location>
</feature>
<reference evidence="10 11" key="1">
    <citation type="submission" date="2019-01" db="EMBL/GenBank/DDBJ databases">
        <title>Genome Assembly of Collichthys lucidus.</title>
        <authorList>
            <person name="Cai M."/>
            <person name="Xiao S."/>
        </authorList>
    </citation>
    <scope>NUCLEOTIDE SEQUENCE [LARGE SCALE GENOMIC DNA]</scope>
    <source>
        <strain evidence="10">JT15FE1705JMU</strain>
        <tissue evidence="10">Muscle</tissue>
    </source>
</reference>
<comment type="subcellular location">
    <subcellularLocation>
        <location evidence="1">Secreted</location>
    </subcellularLocation>
</comment>
<gene>
    <name evidence="10" type="ORF">D9C73_006488</name>
</gene>
<dbReference type="SUPFAM" id="SSF48305">
    <property type="entry name" value="Class II MHC-associated invariant chain ectoplasmic trimerization domain"/>
    <property type="match status" value="1"/>
</dbReference>
<dbReference type="STRING" id="240159.A0A4U5UCV0"/>
<dbReference type="InterPro" id="IPR011988">
    <property type="entry name" value="MHC_II-assoc_invariant_trimer"/>
</dbReference>
<protein>
    <submittedName>
        <fullName evidence="10">HLA class II histocompatibility antigen gamma chain</fullName>
    </submittedName>
</protein>
<dbReference type="GO" id="GO:0005737">
    <property type="term" value="C:cytoplasm"/>
    <property type="evidence" value="ECO:0007669"/>
    <property type="project" value="TreeGrafter"/>
</dbReference>
<sequence>MAQPQEDAPLAGSLAGSSEALILPGRPAGGSNSRAFKVAGLTTLACLLLASQVFTAYMVFGQKDQIRTLQKNSERLGRQLSRSSQGISNRGASVRMAMPMNSLPLLKDFSDEDSTTTKTPMIKLQDTVISVEKQVKDLIQDSELPQFNETFLVNLRGLKQHMNESEWQSFESWMRYWLIFQMAQQKPPTPTAQSASTIQTKCQLESAPGPAKIGSYKPQCDEQGRYKPMQCWHATGYCWCVDESGTVIEGTTMRGRPDCQRGVAPRRMMFAPRMMQKTLSVDELELRDSKLDRFEVPIDLEMFSYLIQINKLTFNNVTILTPALTQLDVSRNNFTVLNYPHCLRMKPLRMLNLSHSEITEVNSLLSESLEELDLSYNSLEVFNNQLQTLKRLDLSHNRLKRLPSLDSLSHLQDLKVDNNQLTILIQETGSLSTLKQLDSLYAGMNPYQFYPDGSAVDLLSPNRQTLKLVSHPVLGTCSSLFSVAVEWKLHPGEVESEVCRSRLQLFSLAGGASRTDLRGVSPLVKVVDQTQCEAPTSDKLLHFLLNDALTGNSKTVLIYCIHPQEGKGNIEKVQERVARIQQLREALREETLKNGVAMEKSDLCQQVTHFI</sequence>
<dbReference type="GO" id="GO:0006886">
    <property type="term" value="P:intracellular protein transport"/>
    <property type="evidence" value="ECO:0007669"/>
    <property type="project" value="InterPro"/>
</dbReference>
<proteinExistence type="predicted"/>
<evidence type="ECO:0000256" key="2">
    <source>
        <dbReference type="ARBA" id="ARBA00022525"/>
    </source>
</evidence>
<feature type="disulfide bond" evidence="7">
    <location>
        <begin position="231"/>
        <end position="238"/>
    </location>
</feature>
<organism evidence="10 11">
    <name type="scientific">Collichthys lucidus</name>
    <name type="common">Big head croaker</name>
    <name type="synonym">Sciaena lucida</name>
    <dbReference type="NCBI Taxonomy" id="240159"/>
    <lineage>
        <taxon>Eukaryota</taxon>
        <taxon>Metazoa</taxon>
        <taxon>Chordata</taxon>
        <taxon>Craniata</taxon>
        <taxon>Vertebrata</taxon>
        <taxon>Euteleostomi</taxon>
        <taxon>Actinopterygii</taxon>
        <taxon>Neopterygii</taxon>
        <taxon>Teleostei</taxon>
        <taxon>Neoteleostei</taxon>
        <taxon>Acanthomorphata</taxon>
        <taxon>Eupercaria</taxon>
        <taxon>Sciaenidae</taxon>
        <taxon>Collichthys</taxon>
    </lineage>
</organism>
<evidence type="ECO:0000256" key="7">
    <source>
        <dbReference type="PROSITE-ProRule" id="PRU00500"/>
    </source>
</evidence>
<dbReference type="Gene3D" id="1.10.870.10">
    <property type="entry name" value="MHC class II-associated invariant chain, trimerisation domain"/>
    <property type="match status" value="1"/>
</dbReference>
<dbReference type="PRINTS" id="PR00019">
    <property type="entry name" value="LEURICHRPT"/>
</dbReference>
<dbReference type="SUPFAM" id="SSF52540">
    <property type="entry name" value="P-loop containing nucleoside triphosphate hydrolases"/>
    <property type="match status" value="1"/>
</dbReference>
<dbReference type="CDD" id="cd00191">
    <property type="entry name" value="TY"/>
    <property type="match status" value="1"/>
</dbReference>
<evidence type="ECO:0000256" key="1">
    <source>
        <dbReference type="ARBA" id="ARBA00004613"/>
    </source>
</evidence>
<evidence type="ECO:0000313" key="10">
    <source>
        <dbReference type="EMBL" id="TKS72414.1"/>
    </source>
</evidence>
<evidence type="ECO:0000259" key="9">
    <source>
        <dbReference type="PROSITE" id="PS51162"/>
    </source>
</evidence>
<keyword evidence="11" id="KW-1185">Reference proteome</keyword>
<dbReference type="SMART" id="SM00364">
    <property type="entry name" value="LRR_BAC"/>
    <property type="match status" value="4"/>
</dbReference>
<keyword evidence="4" id="KW-0067">ATP-binding</keyword>
<keyword evidence="8" id="KW-1133">Transmembrane helix</keyword>
<dbReference type="GO" id="GO:0016020">
    <property type="term" value="C:membrane"/>
    <property type="evidence" value="ECO:0007669"/>
    <property type="project" value="InterPro"/>
</dbReference>
<dbReference type="GO" id="GO:1902166">
    <property type="term" value="P:negative regulation of intrinsic apoptotic signaling pathway in response to DNA damage by p53 class mediator"/>
    <property type="evidence" value="ECO:0007669"/>
    <property type="project" value="TreeGrafter"/>
</dbReference>
<accession>A0A4U5UCV0</accession>
<dbReference type="GO" id="GO:0002830">
    <property type="term" value="P:positive regulation of type 2 immune response"/>
    <property type="evidence" value="ECO:0007669"/>
    <property type="project" value="TreeGrafter"/>
</dbReference>
<dbReference type="InterPro" id="IPR015386">
    <property type="entry name" value="MHC_II-assoc_invar/CLIP_MHC-bd"/>
</dbReference>
<evidence type="ECO:0000256" key="8">
    <source>
        <dbReference type="SAM" id="Phobius"/>
    </source>
</evidence>
<dbReference type="Gene3D" id="3.40.850.10">
    <property type="entry name" value="Kinesin motor domain"/>
    <property type="match status" value="1"/>
</dbReference>
<dbReference type="PANTHER" id="PTHR14093:SF17">
    <property type="entry name" value="HLA CLASS II HISTOCOMPATIBILITY ANTIGEN GAMMA CHAIN"/>
    <property type="match status" value="1"/>
</dbReference>
<dbReference type="GO" id="GO:0035718">
    <property type="term" value="F:macrophage migration inhibitory factor binding"/>
    <property type="evidence" value="ECO:0007669"/>
    <property type="project" value="TreeGrafter"/>
</dbReference>
<dbReference type="InterPro" id="IPR036613">
    <property type="entry name" value="MHCII_invariant_trimer_sf"/>
</dbReference>
<dbReference type="PANTHER" id="PTHR14093">
    <property type="entry name" value="HLA CLASS II GAMMA CHAIN"/>
    <property type="match status" value="1"/>
</dbReference>
<dbReference type="SUPFAM" id="SSF57610">
    <property type="entry name" value="Thyroglobulin type-1 domain"/>
    <property type="match status" value="1"/>
</dbReference>
<comment type="caution">
    <text evidence="7">Lacks conserved residue(s) required for the propagation of feature annotation.</text>
</comment>